<proteinExistence type="predicted"/>
<name>A0A2I0U130_LIMLA</name>
<keyword evidence="3" id="KW-1185">Reference proteome</keyword>
<evidence type="ECO:0000256" key="1">
    <source>
        <dbReference type="SAM" id="MobiDB-lite"/>
    </source>
</evidence>
<protein>
    <submittedName>
        <fullName evidence="2">Uncharacterized protein</fullName>
    </submittedName>
</protein>
<reference evidence="3" key="2">
    <citation type="submission" date="2017-12" db="EMBL/GenBank/DDBJ databases">
        <title>Genome sequence of the Bar-tailed Godwit (Limosa lapponica baueri).</title>
        <authorList>
            <person name="Lima N.C.B."/>
            <person name="Parody-Merino A.M."/>
            <person name="Battley P.F."/>
            <person name="Fidler A.E."/>
            <person name="Prosdocimi F."/>
        </authorList>
    </citation>
    <scope>NUCLEOTIDE SEQUENCE [LARGE SCALE GENOMIC DNA]</scope>
</reference>
<dbReference type="AlphaFoldDB" id="A0A2I0U130"/>
<dbReference type="Proteomes" id="UP000233556">
    <property type="component" value="Unassembled WGS sequence"/>
</dbReference>
<sequence length="242" mass="27245">MNDLSGKEDTFNAHKTAHSLATFRIYACMITPWRQAPVSAALDMTRFGTWKDNFLSLKTWNKDFEKGLYLSLPRIKKHMANIKEFSFTTILKKRELQSLARTGGITTPFWCRCQRGVNPVSDPEQQQSGTWSQVWRRRLALSTTFIFISHHRNQPERFTTDGQETGEQKGLLETPPSHRGTAVTYNKHTAKANPIPGKQSQPVTLLKDEPVQLSGDEPAECCAPKPTSALQESLGDTPGYPP</sequence>
<dbReference type="EMBL" id="KZ506415">
    <property type="protein sequence ID" value="PKU39768.1"/>
    <property type="molecule type" value="Genomic_DNA"/>
</dbReference>
<feature type="region of interest" description="Disordered" evidence="1">
    <location>
        <begin position="155"/>
        <end position="179"/>
    </location>
</feature>
<evidence type="ECO:0000313" key="2">
    <source>
        <dbReference type="EMBL" id="PKU39768.1"/>
    </source>
</evidence>
<organism evidence="2 3">
    <name type="scientific">Limosa lapponica baueri</name>
    <dbReference type="NCBI Taxonomy" id="1758121"/>
    <lineage>
        <taxon>Eukaryota</taxon>
        <taxon>Metazoa</taxon>
        <taxon>Chordata</taxon>
        <taxon>Craniata</taxon>
        <taxon>Vertebrata</taxon>
        <taxon>Euteleostomi</taxon>
        <taxon>Archelosauria</taxon>
        <taxon>Archosauria</taxon>
        <taxon>Dinosauria</taxon>
        <taxon>Saurischia</taxon>
        <taxon>Theropoda</taxon>
        <taxon>Coelurosauria</taxon>
        <taxon>Aves</taxon>
        <taxon>Neognathae</taxon>
        <taxon>Neoaves</taxon>
        <taxon>Charadriiformes</taxon>
        <taxon>Scolopacidae</taxon>
        <taxon>Limosa</taxon>
    </lineage>
</organism>
<evidence type="ECO:0000313" key="3">
    <source>
        <dbReference type="Proteomes" id="UP000233556"/>
    </source>
</evidence>
<reference evidence="3" key="1">
    <citation type="submission" date="2017-11" db="EMBL/GenBank/DDBJ databases">
        <authorList>
            <person name="Lima N.C."/>
            <person name="Parody-Merino A.M."/>
            <person name="Battley P.F."/>
            <person name="Fidler A.E."/>
            <person name="Prosdocimi F."/>
        </authorList>
    </citation>
    <scope>NUCLEOTIDE SEQUENCE [LARGE SCALE GENOMIC DNA]</scope>
</reference>
<accession>A0A2I0U130</accession>
<feature type="region of interest" description="Disordered" evidence="1">
    <location>
        <begin position="214"/>
        <end position="242"/>
    </location>
</feature>
<gene>
    <name evidence="2" type="ORF">llap_9930</name>
</gene>